<dbReference type="Pfam" id="PF02727">
    <property type="entry name" value="Cu_amine_oxidN2"/>
    <property type="match status" value="1"/>
</dbReference>
<evidence type="ECO:0000259" key="8">
    <source>
        <dbReference type="Pfam" id="PF01179"/>
    </source>
</evidence>
<dbReference type="EC" id="1.4.3.-" evidence="7"/>
<dbReference type="PROSITE" id="PS01164">
    <property type="entry name" value="COPPER_AMINE_OXID_1"/>
    <property type="match status" value="1"/>
</dbReference>
<keyword evidence="11" id="KW-1185">Reference proteome</keyword>
<evidence type="ECO:0000256" key="3">
    <source>
        <dbReference type="ARBA" id="ARBA00022723"/>
    </source>
</evidence>
<organism evidence="10 11">
    <name type="scientific">Sporothrix curviconia</name>
    <dbReference type="NCBI Taxonomy" id="1260050"/>
    <lineage>
        <taxon>Eukaryota</taxon>
        <taxon>Fungi</taxon>
        <taxon>Dikarya</taxon>
        <taxon>Ascomycota</taxon>
        <taxon>Pezizomycotina</taxon>
        <taxon>Sordariomycetes</taxon>
        <taxon>Sordariomycetidae</taxon>
        <taxon>Ophiostomatales</taxon>
        <taxon>Ophiostomataceae</taxon>
        <taxon>Sporothrix</taxon>
    </lineage>
</organism>
<dbReference type="EMBL" id="CAWUHB010000026">
    <property type="protein sequence ID" value="CAK7223135.1"/>
    <property type="molecule type" value="Genomic_DNA"/>
</dbReference>
<keyword evidence="6 7" id="KW-0186">Copper</keyword>
<dbReference type="SUPFAM" id="SSF54416">
    <property type="entry name" value="Amine oxidase N-terminal region"/>
    <property type="match status" value="2"/>
</dbReference>
<dbReference type="Gene3D" id="3.10.450.40">
    <property type="match status" value="2"/>
</dbReference>
<gene>
    <name evidence="10" type="ORF">SCUCBS95973_005075</name>
</gene>
<dbReference type="SUPFAM" id="SSF49998">
    <property type="entry name" value="Amine oxidase catalytic domain"/>
    <property type="match status" value="1"/>
</dbReference>
<comment type="cofactor">
    <cofactor evidence="7">
        <name>Cu cation</name>
        <dbReference type="ChEBI" id="CHEBI:23378"/>
    </cofactor>
    <text evidence="7">Contains 1 topaquinone per subunit.</text>
</comment>
<dbReference type="Gene3D" id="2.70.98.20">
    <property type="entry name" value="Copper amine oxidase, catalytic domain"/>
    <property type="match status" value="1"/>
</dbReference>
<dbReference type="Proteomes" id="UP001642405">
    <property type="component" value="Unassembled WGS sequence"/>
</dbReference>
<evidence type="ECO:0000256" key="6">
    <source>
        <dbReference type="ARBA" id="ARBA00023008"/>
    </source>
</evidence>
<proteinExistence type="inferred from homology"/>
<dbReference type="PANTHER" id="PTHR10638">
    <property type="entry name" value="COPPER AMINE OXIDASE"/>
    <property type="match status" value="1"/>
</dbReference>
<dbReference type="InterPro" id="IPR015800">
    <property type="entry name" value="Cu_amine_oxidase_N2"/>
</dbReference>
<comment type="caution">
    <text evidence="10">The sequence shown here is derived from an EMBL/GenBank/DDBJ whole genome shotgun (WGS) entry which is preliminary data.</text>
</comment>
<keyword evidence="3 7" id="KW-0479">Metal-binding</keyword>
<dbReference type="Pfam" id="PF01179">
    <property type="entry name" value="Cu_amine_oxid"/>
    <property type="match status" value="1"/>
</dbReference>
<evidence type="ECO:0000313" key="10">
    <source>
        <dbReference type="EMBL" id="CAK7223135.1"/>
    </source>
</evidence>
<feature type="domain" description="Copper amine oxidase N2-terminal" evidence="9">
    <location>
        <begin position="2"/>
        <end position="60"/>
    </location>
</feature>
<keyword evidence="5 7" id="KW-0560">Oxidoreductase</keyword>
<evidence type="ECO:0000256" key="2">
    <source>
        <dbReference type="ARBA" id="ARBA00007983"/>
    </source>
</evidence>
<feature type="domain" description="Copper amine oxidase catalytic" evidence="8">
    <location>
        <begin position="238"/>
        <end position="651"/>
    </location>
</feature>
<sequence>MHPLDPLTGAEIAAAAAVVKSVNPPDAVHFKHIALLEPAKALLRPYLRAERAAQKDSPPPPPLPRRVSALYYHRGTTSLFYTTVHLHASGAQIEGTHRLGPHYHGQVDMDEALAVRDACLNSPEVQARIKAYGLPDDMVAVCDTWPYGRDSDDASRRLAQCYLYAKSKAHPGANAYDCPLPFSPVMDYRTRTLVRIMELPLGADGATDGNVRFQRHTPSEWHHDLQATPARSDLTPLTVQQPQGASFSVSGGGHLVQWQKWRFRVGFNWREGLVLHDVTYAGRELFHRLSLSEMFVPYGDPRTPYSRKSVFDVGDIGAGVAANNLALGCDCLGLIHYFSFVLSDAAGRPVAKNNAVCMHEIDDGIGWKHTDSASQTVSITRARRLVLQTIITVGNYEYIFMWHLDQAAGLHYRIQATGILSTVPIAPNTQVPWGIVVNDGVMAPYHQHIFSLRIDPAIDGDRNAVVEEDSVPMPLDPVTNPDGVGYVTTQRVLTAAGVSETAPNRVLKIVNRAVRNPVSGRPVGYAIHSGGPRQMLLAHPDSWHARRARYATQPFWVTRYRDGELHAAGDYTYQSLPGADAAAINAEAVPVAGDVSTWAARADKVDDEDLVVWHSIALTHNPRPEDYPVMPVETMSVSLKPSGFFDKNPALDVPQSTQRTNKSVLYESKATNSTSSCCAPSASKL</sequence>
<comment type="cofactor">
    <cofactor evidence="1">
        <name>Cu cation</name>
        <dbReference type="ChEBI" id="CHEBI:23378"/>
    </cofactor>
</comment>
<evidence type="ECO:0000256" key="4">
    <source>
        <dbReference type="ARBA" id="ARBA00022772"/>
    </source>
</evidence>
<evidence type="ECO:0000313" key="11">
    <source>
        <dbReference type="Proteomes" id="UP001642405"/>
    </source>
</evidence>
<dbReference type="InterPro" id="IPR016182">
    <property type="entry name" value="Cu_amine_oxidase_N-reg"/>
</dbReference>
<protein>
    <recommendedName>
        <fullName evidence="7">Amine oxidase</fullName>
        <ecNumber evidence="7">1.4.3.-</ecNumber>
    </recommendedName>
</protein>
<accession>A0ABP0BU03</accession>
<dbReference type="InterPro" id="IPR000269">
    <property type="entry name" value="Cu_amine_oxidase"/>
</dbReference>
<keyword evidence="4 7" id="KW-0801">TPQ</keyword>
<evidence type="ECO:0000256" key="7">
    <source>
        <dbReference type="RuleBase" id="RU000672"/>
    </source>
</evidence>
<comment type="PTM">
    <text evidence="7">Topaquinone (TPQ) is generated by copper-dependent autoxidation of a specific tyrosyl residue.</text>
</comment>
<comment type="similarity">
    <text evidence="2 7">Belongs to the copper/topaquinone oxidase family.</text>
</comment>
<reference evidence="10 11" key="1">
    <citation type="submission" date="2024-01" db="EMBL/GenBank/DDBJ databases">
        <authorList>
            <person name="Allen C."/>
            <person name="Tagirdzhanova G."/>
        </authorList>
    </citation>
    <scope>NUCLEOTIDE SEQUENCE [LARGE SCALE GENOMIC DNA]</scope>
</reference>
<evidence type="ECO:0000256" key="1">
    <source>
        <dbReference type="ARBA" id="ARBA00001935"/>
    </source>
</evidence>
<dbReference type="PANTHER" id="PTHR10638:SF33">
    <property type="entry name" value="AMINE OXIDASE"/>
    <property type="match status" value="1"/>
</dbReference>
<dbReference type="InterPro" id="IPR036460">
    <property type="entry name" value="Cu_amine_oxidase_C_sf"/>
</dbReference>
<evidence type="ECO:0000256" key="5">
    <source>
        <dbReference type="ARBA" id="ARBA00023002"/>
    </source>
</evidence>
<dbReference type="InterPro" id="IPR049948">
    <property type="entry name" value="Cu_Am_ox_TPQ-bd"/>
</dbReference>
<dbReference type="InterPro" id="IPR015798">
    <property type="entry name" value="Cu_amine_oxidase_C"/>
</dbReference>
<evidence type="ECO:0000259" key="9">
    <source>
        <dbReference type="Pfam" id="PF02727"/>
    </source>
</evidence>
<name>A0ABP0BU03_9PEZI</name>